<keyword evidence="2" id="KW-1185">Reference proteome</keyword>
<accession>A0A914L4N6</accession>
<dbReference type="Proteomes" id="UP000887563">
    <property type="component" value="Unplaced"/>
</dbReference>
<evidence type="ECO:0000313" key="2">
    <source>
        <dbReference type="Proteomes" id="UP000887563"/>
    </source>
</evidence>
<dbReference type="WBParaSite" id="Minc3s00272g09115">
    <property type="protein sequence ID" value="Minc3s00272g09115"/>
    <property type="gene ID" value="Minc3s00272g09115"/>
</dbReference>
<reference evidence="3" key="1">
    <citation type="submission" date="2022-11" db="UniProtKB">
        <authorList>
            <consortium name="WormBaseParasite"/>
        </authorList>
    </citation>
    <scope>IDENTIFICATION</scope>
</reference>
<keyword evidence="1" id="KW-0732">Signal</keyword>
<organism evidence="2 3">
    <name type="scientific">Meloidogyne incognita</name>
    <name type="common">Southern root-knot nematode worm</name>
    <name type="synonym">Oxyuris incognita</name>
    <dbReference type="NCBI Taxonomy" id="6306"/>
    <lineage>
        <taxon>Eukaryota</taxon>
        <taxon>Metazoa</taxon>
        <taxon>Ecdysozoa</taxon>
        <taxon>Nematoda</taxon>
        <taxon>Chromadorea</taxon>
        <taxon>Rhabditida</taxon>
        <taxon>Tylenchina</taxon>
        <taxon>Tylenchomorpha</taxon>
        <taxon>Tylenchoidea</taxon>
        <taxon>Meloidogynidae</taxon>
        <taxon>Meloidogyninae</taxon>
        <taxon>Meloidogyne</taxon>
        <taxon>Meloidogyne incognita group</taxon>
    </lineage>
</organism>
<feature type="chain" id="PRO_5036733385" evidence="1">
    <location>
        <begin position="20"/>
        <end position="136"/>
    </location>
</feature>
<evidence type="ECO:0000256" key="1">
    <source>
        <dbReference type="SAM" id="SignalP"/>
    </source>
</evidence>
<name>A0A914L4N6_MELIC</name>
<feature type="signal peptide" evidence="1">
    <location>
        <begin position="1"/>
        <end position="19"/>
    </location>
</feature>
<evidence type="ECO:0000313" key="3">
    <source>
        <dbReference type="WBParaSite" id="Minc3s00272g09115"/>
    </source>
</evidence>
<sequence length="136" mass="15160">MKLILLVFIQMCLISVVFTDPQKCGDGYDDCPDGYTCGYDECVEVVPTTTTTTEKTTPKKKRCCTGARSVNCNRCPTGFLCYKERCCTGARSVNCNRCPTGFLCYRGEYCYPRPTTTKKPTTPTTVKTTPKKSKQP</sequence>
<dbReference type="AlphaFoldDB" id="A0A914L4N6"/>
<proteinExistence type="predicted"/>
<protein>
    <submittedName>
        <fullName evidence="3">Uncharacterized protein</fullName>
    </submittedName>
</protein>